<keyword evidence="1" id="KW-1133">Transmembrane helix</keyword>
<name>A0ABD5ZAN5_9EURY</name>
<protein>
    <submittedName>
        <fullName evidence="2">Uncharacterized protein</fullName>
    </submittedName>
</protein>
<sequence length="90" mass="10047">MPPVLDTIPFDVLYFVTAAILVGAVGYGVVRWLTSDDSSPPPESKPAESYGYPLASWRYVYDVDKDGAKRELQSVHEQAETLSKADEKRR</sequence>
<dbReference type="EMBL" id="JBHTAA010000001">
    <property type="protein sequence ID" value="MFC7202344.1"/>
    <property type="molecule type" value="Genomic_DNA"/>
</dbReference>
<evidence type="ECO:0000313" key="2">
    <source>
        <dbReference type="EMBL" id="MFC7202344.1"/>
    </source>
</evidence>
<comment type="caution">
    <text evidence="2">The sequence shown here is derived from an EMBL/GenBank/DDBJ whole genome shotgun (WGS) entry which is preliminary data.</text>
</comment>
<dbReference type="RefSeq" id="WP_390221644.1">
    <property type="nucleotide sequence ID" value="NZ_JBHTAA010000001.1"/>
</dbReference>
<organism evidence="2 3">
    <name type="scientific">Haloferax namakaokahaiae</name>
    <dbReference type="NCBI Taxonomy" id="1748331"/>
    <lineage>
        <taxon>Archaea</taxon>
        <taxon>Methanobacteriati</taxon>
        <taxon>Methanobacteriota</taxon>
        <taxon>Stenosarchaea group</taxon>
        <taxon>Halobacteria</taxon>
        <taxon>Halobacteriales</taxon>
        <taxon>Haloferacaceae</taxon>
        <taxon>Haloferax</taxon>
    </lineage>
</organism>
<keyword evidence="1" id="KW-0472">Membrane</keyword>
<proteinExistence type="predicted"/>
<evidence type="ECO:0000256" key="1">
    <source>
        <dbReference type="SAM" id="Phobius"/>
    </source>
</evidence>
<gene>
    <name evidence="2" type="ORF">ACFQJC_02375</name>
</gene>
<evidence type="ECO:0000313" key="3">
    <source>
        <dbReference type="Proteomes" id="UP001596481"/>
    </source>
</evidence>
<feature type="transmembrane region" description="Helical" evidence="1">
    <location>
        <begin position="12"/>
        <end position="30"/>
    </location>
</feature>
<dbReference type="Proteomes" id="UP001596481">
    <property type="component" value="Unassembled WGS sequence"/>
</dbReference>
<reference evidence="2 3" key="1">
    <citation type="journal article" date="2019" name="Int. J. Syst. Evol. Microbiol.">
        <title>The Global Catalogue of Microorganisms (GCM) 10K type strain sequencing project: providing services to taxonomists for standard genome sequencing and annotation.</title>
        <authorList>
            <consortium name="The Broad Institute Genomics Platform"/>
            <consortium name="The Broad Institute Genome Sequencing Center for Infectious Disease"/>
            <person name="Wu L."/>
            <person name="Ma J."/>
        </authorList>
    </citation>
    <scope>NUCLEOTIDE SEQUENCE [LARGE SCALE GENOMIC DNA]</scope>
    <source>
        <strain evidence="2 3">DSM 29988</strain>
    </source>
</reference>
<dbReference type="AlphaFoldDB" id="A0ABD5ZAN5"/>
<keyword evidence="1" id="KW-0812">Transmembrane</keyword>
<keyword evidence="3" id="KW-1185">Reference proteome</keyword>
<accession>A0ABD5ZAN5</accession>